<keyword evidence="1" id="KW-0547">Nucleotide-binding</keyword>
<dbReference type="GO" id="GO:0016887">
    <property type="term" value="F:ATP hydrolysis activity"/>
    <property type="evidence" value="ECO:0007669"/>
    <property type="project" value="TreeGrafter"/>
</dbReference>
<keyword evidence="4" id="KW-1185">Reference proteome</keyword>
<reference evidence="3 4" key="1">
    <citation type="journal article" date="2018" name="Mol. Plant">
        <title>The genome of Artemisia annua provides insight into the evolution of Asteraceae family and artemisinin biosynthesis.</title>
        <authorList>
            <person name="Shen Q."/>
            <person name="Zhang L."/>
            <person name="Liao Z."/>
            <person name="Wang S."/>
            <person name="Yan T."/>
            <person name="Shi P."/>
            <person name="Liu M."/>
            <person name="Fu X."/>
            <person name="Pan Q."/>
            <person name="Wang Y."/>
            <person name="Lv Z."/>
            <person name="Lu X."/>
            <person name="Zhang F."/>
            <person name="Jiang W."/>
            <person name="Ma Y."/>
            <person name="Chen M."/>
            <person name="Hao X."/>
            <person name="Li L."/>
            <person name="Tang Y."/>
            <person name="Lv G."/>
            <person name="Zhou Y."/>
            <person name="Sun X."/>
            <person name="Brodelius P.E."/>
            <person name="Rose J.K.C."/>
            <person name="Tang K."/>
        </authorList>
    </citation>
    <scope>NUCLEOTIDE SEQUENCE [LARGE SCALE GENOMIC DNA]</scope>
    <source>
        <strain evidence="4">cv. Huhao1</strain>
        <tissue evidence="3">Leaf</tissue>
    </source>
</reference>
<dbReference type="GO" id="GO:0005524">
    <property type="term" value="F:ATP binding"/>
    <property type="evidence" value="ECO:0007669"/>
    <property type="project" value="UniProtKB-KW"/>
</dbReference>
<dbReference type="SUPFAM" id="SSF52540">
    <property type="entry name" value="P-loop containing nucleoside triphosphate hydrolases"/>
    <property type="match status" value="1"/>
</dbReference>
<evidence type="ECO:0000256" key="1">
    <source>
        <dbReference type="ARBA" id="ARBA00022741"/>
    </source>
</evidence>
<dbReference type="GO" id="GO:0005737">
    <property type="term" value="C:cytoplasm"/>
    <property type="evidence" value="ECO:0007669"/>
    <property type="project" value="TreeGrafter"/>
</dbReference>
<gene>
    <name evidence="3" type="ORF">CTI12_AA161940</name>
</gene>
<dbReference type="OrthoDB" id="47330at2759"/>
<dbReference type="PANTHER" id="PTHR11638:SF86">
    <property type="entry name" value="CHAPERONE PROTEIN CLPB4, MITOCHONDRIAL"/>
    <property type="match status" value="1"/>
</dbReference>
<accession>A0A2U1PE77</accession>
<keyword evidence="2" id="KW-0067">ATP-binding</keyword>
<evidence type="ECO:0000256" key="2">
    <source>
        <dbReference type="ARBA" id="ARBA00022840"/>
    </source>
</evidence>
<dbReference type="GO" id="GO:0034605">
    <property type="term" value="P:cellular response to heat"/>
    <property type="evidence" value="ECO:0007669"/>
    <property type="project" value="TreeGrafter"/>
</dbReference>
<comment type="caution">
    <text evidence="3">The sequence shown here is derived from an EMBL/GenBank/DDBJ whole genome shotgun (WGS) entry which is preliminary data.</text>
</comment>
<dbReference type="EMBL" id="PKPP01001272">
    <property type="protein sequence ID" value="PWA84072.1"/>
    <property type="molecule type" value="Genomic_DNA"/>
</dbReference>
<dbReference type="InterPro" id="IPR027417">
    <property type="entry name" value="P-loop_NTPase"/>
</dbReference>
<evidence type="ECO:0000313" key="3">
    <source>
        <dbReference type="EMBL" id="PWA84072.1"/>
    </source>
</evidence>
<dbReference type="InterPro" id="IPR050130">
    <property type="entry name" value="ClpA_ClpB"/>
</dbReference>
<organism evidence="3 4">
    <name type="scientific">Artemisia annua</name>
    <name type="common">Sweet wormwood</name>
    <dbReference type="NCBI Taxonomy" id="35608"/>
    <lineage>
        <taxon>Eukaryota</taxon>
        <taxon>Viridiplantae</taxon>
        <taxon>Streptophyta</taxon>
        <taxon>Embryophyta</taxon>
        <taxon>Tracheophyta</taxon>
        <taxon>Spermatophyta</taxon>
        <taxon>Magnoliopsida</taxon>
        <taxon>eudicotyledons</taxon>
        <taxon>Gunneridae</taxon>
        <taxon>Pentapetalae</taxon>
        <taxon>asterids</taxon>
        <taxon>campanulids</taxon>
        <taxon>Asterales</taxon>
        <taxon>Asteraceae</taxon>
        <taxon>Asteroideae</taxon>
        <taxon>Anthemideae</taxon>
        <taxon>Artemisiinae</taxon>
        <taxon>Artemisia</taxon>
    </lineage>
</organism>
<protein>
    <submittedName>
        <fullName evidence="3">Chaperone protein ClpB4, mitochondrial</fullName>
    </submittedName>
</protein>
<dbReference type="Gene3D" id="3.40.50.300">
    <property type="entry name" value="P-loop containing nucleotide triphosphate hydrolases"/>
    <property type="match status" value="1"/>
</dbReference>
<dbReference type="STRING" id="35608.A0A2U1PE77"/>
<dbReference type="PANTHER" id="PTHR11638">
    <property type="entry name" value="ATP-DEPENDENT CLP PROTEASE"/>
    <property type="match status" value="1"/>
</dbReference>
<sequence length="92" mass="9855">MVTQHIQNLEFDPLSADRTETPTFADAVGKNCAGQRGDFEERLKADLKEVTASNGKIVVFIDEIQTVVSARATGGPTDVGNLLKPILGQGEL</sequence>
<evidence type="ECO:0000313" key="4">
    <source>
        <dbReference type="Proteomes" id="UP000245207"/>
    </source>
</evidence>
<dbReference type="AlphaFoldDB" id="A0A2U1PE77"/>
<proteinExistence type="predicted"/>
<dbReference type="Proteomes" id="UP000245207">
    <property type="component" value="Unassembled WGS sequence"/>
</dbReference>
<name>A0A2U1PE77_ARTAN</name>